<dbReference type="RefSeq" id="WP_125003370.1">
    <property type="nucleotide sequence ID" value="NZ_BHYK01000019.1"/>
</dbReference>
<dbReference type="CDD" id="cd02947">
    <property type="entry name" value="TRX_family"/>
    <property type="match status" value="1"/>
</dbReference>
<sequence length="107" mass="12267">MIQLNTLNEMDKFIKNNTIAMIYFASESCSVCGVLLPKIEDMIIGFPKLKISKVIVDKFTQAAGQYSIFTLPGILVYIEGKEIIREARFISVEMLEKTIDRYYSLLF</sequence>
<evidence type="ECO:0000313" key="2">
    <source>
        <dbReference type="EMBL" id="GCD11495.1"/>
    </source>
</evidence>
<name>A0A401UPM0_9CLOT</name>
<feature type="domain" description="Thioredoxin" evidence="1">
    <location>
        <begin position="8"/>
        <end position="98"/>
    </location>
</feature>
<dbReference type="SUPFAM" id="SSF52833">
    <property type="entry name" value="Thioredoxin-like"/>
    <property type="match status" value="1"/>
</dbReference>
<dbReference type="OrthoDB" id="411356at2"/>
<comment type="caution">
    <text evidence="2">The sequence shown here is derived from an EMBL/GenBank/DDBJ whole genome shotgun (WGS) entry which is preliminary data.</text>
</comment>
<reference evidence="2 3" key="1">
    <citation type="submission" date="2018-11" db="EMBL/GenBank/DDBJ databases">
        <title>Genome sequencing and assembly of Clostridium tagluense strain A121.</title>
        <authorList>
            <person name="Murakami T."/>
            <person name="Segawa T."/>
            <person name="Shcherbakova V.A."/>
            <person name="Mori H."/>
            <person name="Yoshimura Y."/>
        </authorList>
    </citation>
    <scope>NUCLEOTIDE SEQUENCE [LARGE SCALE GENOMIC DNA]</scope>
    <source>
        <strain evidence="2 3">A121</strain>
    </source>
</reference>
<proteinExistence type="predicted"/>
<dbReference type="AlphaFoldDB" id="A0A401UPM0"/>
<dbReference type="Pfam" id="PF00085">
    <property type="entry name" value="Thioredoxin"/>
    <property type="match status" value="1"/>
</dbReference>
<accession>A0A401UPM0</accession>
<protein>
    <submittedName>
        <fullName evidence="2">Thiol reductase thioredoxin</fullName>
    </submittedName>
</protein>
<dbReference type="InterPro" id="IPR013766">
    <property type="entry name" value="Thioredoxin_domain"/>
</dbReference>
<evidence type="ECO:0000313" key="3">
    <source>
        <dbReference type="Proteomes" id="UP000287872"/>
    </source>
</evidence>
<dbReference type="Proteomes" id="UP000287872">
    <property type="component" value="Unassembled WGS sequence"/>
</dbReference>
<dbReference type="InterPro" id="IPR036249">
    <property type="entry name" value="Thioredoxin-like_sf"/>
</dbReference>
<evidence type="ECO:0000259" key="1">
    <source>
        <dbReference type="Pfam" id="PF00085"/>
    </source>
</evidence>
<gene>
    <name evidence="2" type="ORF">Ctaglu_31180</name>
</gene>
<dbReference type="EMBL" id="BHYK01000019">
    <property type="protein sequence ID" value="GCD11495.1"/>
    <property type="molecule type" value="Genomic_DNA"/>
</dbReference>
<dbReference type="Gene3D" id="3.40.30.10">
    <property type="entry name" value="Glutaredoxin"/>
    <property type="match status" value="1"/>
</dbReference>
<keyword evidence="3" id="KW-1185">Reference proteome</keyword>
<organism evidence="2 3">
    <name type="scientific">Clostridium tagluense</name>
    <dbReference type="NCBI Taxonomy" id="360422"/>
    <lineage>
        <taxon>Bacteria</taxon>
        <taxon>Bacillati</taxon>
        <taxon>Bacillota</taxon>
        <taxon>Clostridia</taxon>
        <taxon>Eubacteriales</taxon>
        <taxon>Clostridiaceae</taxon>
        <taxon>Clostridium</taxon>
    </lineage>
</organism>